<gene>
    <name evidence="1" type="ORF">DL796_07770</name>
</gene>
<dbReference type="AlphaFoldDB" id="A0A318D267"/>
<evidence type="ECO:0000313" key="2">
    <source>
        <dbReference type="Proteomes" id="UP000247689"/>
    </source>
</evidence>
<keyword evidence="2" id="KW-1185">Reference proteome</keyword>
<reference evidence="1 2" key="1">
    <citation type="submission" date="2018-05" db="EMBL/GenBank/DDBJ databases">
        <title>Kangiella spongicola genome sequence.</title>
        <authorList>
            <person name="Maclea K.S."/>
            <person name="Goen A.E."/>
            <person name="Kelley C."/>
            <person name="Underriner A."/>
            <person name="Silverwood T."/>
            <person name="Trachtenberg A.M."/>
        </authorList>
    </citation>
    <scope>NUCLEOTIDE SEQUENCE [LARGE SCALE GENOMIC DNA]</scope>
    <source>
        <strain evidence="1 2">ATCC BAA-2076</strain>
    </source>
</reference>
<name>A0A318D267_9GAMM</name>
<organism evidence="1 2">
    <name type="scientific">Kangiella spongicola</name>
    <dbReference type="NCBI Taxonomy" id="796379"/>
    <lineage>
        <taxon>Bacteria</taxon>
        <taxon>Pseudomonadati</taxon>
        <taxon>Pseudomonadota</taxon>
        <taxon>Gammaproteobacteria</taxon>
        <taxon>Kangiellales</taxon>
        <taxon>Kangiellaceae</taxon>
        <taxon>Kangiella</taxon>
    </lineage>
</organism>
<proteinExistence type="predicted"/>
<evidence type="ECO:0000313" key="1">
    <source>
        <dbReference type="EMBL" id="PXF63326.1"/>
    </source>
</evidence>
<comment type="caution">
    <text evidence="1">The sequence shown here is derived from an EMBL/GenBank/DDBJ whole genome shotgun (WGS) entry which is preliminary data.</text>
</comment>
<sequence>MFRLGQIYEFSTKSFQKDFIYGAVNAINNTALGESILHCSPRQDVILTVKQPKRQRKNGK</sequence>
<protein>
    <submittedName>
        <fullName evidence="1">Uncharacterized protein</fullName>
    </submittedName>
</protein>
<accession>A0A318D267</accession>
<dbReference type="Proteomes" id="UP000247689">
    <property type="component" value="Unassembled WGS sequence"/>
</dbReference>
<dbReference type="EMBL" id="QICH01000002">
    <property type="protein sequence ID" value="PXF63326.1"/>
    <property type="molecule type" value="Genomic_DNA"/>
</dbReference>